<feature type="compositionally biased region" description="Polar residues" evidence="6">
    <location>
        <begin position="375"/>
        <end position="389"/>
    </location>
</feature>
<feature type="compositionally biased region" description="Low complexity" evidence="6">
    <location>
        <begin position="546"/>
        <end position="555"/>
    </location>
</feature>
<evidence type="ECO:0000256" key="6">
    <source>
        <dbReference type="SAM" id="MobiDB-lite"/>
    </source>
</evidence>
<dbReference type="SMART" id="SM00290">
    <property type="entry name" value="ZnF_UBP"/>
    <property type="match status" value="1"/>
</dbReference>
<dbReference type="OrthoDB" id="273556at2759"/>
<evidence type="ECO:0000256" key="2">
    <source>
        <dbReference type="ARBA" id="ARBA00022771"/>
    </source>
</evidence>
<gene>
    <name evidence="9" type="ORF">CANCADRAFT_119550</name>
</gene>
<dbReference type="PANTHER" id="PTHR24007:SF7">
    <property type="entry name" value="BRCA1-ASSOCIATED PROTEIN"/>
    <property type="match status" value="1"/>
</dbReference>
<dbReference type="Proteomes" id="UP000095023">
    <property type="component" value="Unassembled WGS sequence"/>
</dbReference>
<keyword evidence="3" id="KW-0862">Zinc</keyword>
<keyword evidence="2 4" id="KW-0863">Zinc-finger</keyword>
<dbReference type="GO" id="GO:0061630">
    <property type="term" value="F:ubiquitin protein ligase activity"/>
    <property type="evidence" value="ECO:0007669"/>
    <property type="project" value="TreeGrafter"/>
</dbReference>
<dbReference type="EMBL" id="KV453842">
    <property type="protein sequence ID" value="ODV91197.1"/>
    <property type="molecule type" value="Genomic_DNA"/>
</dbReference>
<keyword evidence="5" id="KW-0175">Coiled coil</keyword>
<evidence type="ECO:0000259" key="7">
    <source>
        <dbReference type="PROSITE" id="PS50089"/>
    </source>
</evidence>
<evidence type="ECO:0000259" key="8">
    <source>
        <dbReference type="PROSITE" id="PS50271"/>
    </source>
</evidence>
<evidence type="ECO:0000256" key="5">
    <source>
        <dbReference type="SAM" id="Coils"/>
    </source>
</evidence>
<evidence type="ECO:0000256" key="3">
    <source>
        <dbReference type="ARBA" id="ARBA00022833"/>
    </source>
</evidence>
<reference evidence="10" key="1">
    <citation type="submission" date="2016-02" db="EMBL/GenBank/DDBJ databases">
        <title>Comparative genomics of biotechnologically important yeasts.</title>
        <authorList>
            <consortium name="DOE Joint Genome Institute"/>
            <person name="Riley R."/>
            <person name="Haridas S."/>
            <person name="Wolfe K.H."/>
            <person name="Lopes M.R."/>
            <person name="Hittinger C.T."/>
            <person name="Goker M."/>
            <person name="Salamov A."/>
            <person name="Wisecaver J."/>
            <person name="Long T.M."/>
            <person name="Aerts A.L."/>
            <person name="Barry K."/>
            <person name="Choi C."/>
            <person name="Clum A."/>
            <person name="Coughlan A.Y."/>
            <person name="Deshpande S."/>
            <person name="Douglass A.P."/>
            <person name="Hanson S.J."/>
            <person name="Klenk H.-P."/>
            <person name="Labutti K."/>
            <person name="Lapidus A."/>
            <person name="Lindquist E."/>
            <person name="Lipzen A."/>
            <person name="Meier-Kolthoff J.P."/>
            <person name="Ohm R.A."/>
            <person name="Otillar R.P."/>
            <person name="Pangilinan J."/>
            <person name="Peng Y."/>
            <person name="Rokas A."/>
            <person name="Rosa C.A."/>
            <person name="Scheuner C."/>
            <person name="Sibirny A.A."/>
            <person name="Slot J.C."/>
            <person name="Stielow J.B."/>
            <person name="Sun H."/>
            <person name="Kurtzman C.P."/>
            <person name="Blackwell M."/>
            <person name="Jeffries T.W."/>
            <person name="Grigoriev I.V."/>
        </authorList>
    </citation>
    <scope>NUCLEOTIDE SEQUENCE [LARGE SCALE GENOMIC DNA]</scope>
    <source>
        <strain evidence="10">NRRL Y-17796</strain>
    </source>
</reference>
<organism evidence="9 10">
    <name type="scientific">Tortispora caseinolytica NRRL Y-17796</name>
    <dbReference type="NCBI Taxonomy" id="767744"/>
    <lineage>
        <taxon>Eukaryota</taxon>
        <taxon>Fungi</taxon>
        <taxon>Dikarya</taxon>
        <taxon>Ascomycota</taxon>
        <taxon>Saccharomycotina</taxon>
        <taxon>Trigonopsidomycetes</taxon>
        <taxon>Trigonopsidales</taxon>
        <taxon>Trigonopsidaceae</taxon>
        <taxon>Tortispora</taxon>
    </lineage>
</organism>
<evidence type="ECO:0000256" key="1">
    <source>
        <dbReference type="ARBA" id="ARBA00022723"/>
    </source>
</evidence>
<dbReference type="InterPro" id="IPR001607">
    <property type="entry name" value="Znf_UBP"/>
</dbReference>
<feature type="region of interest" description="Disordered" evidence="6">
    <location>
        <begin position="367"/>
        <end position="389"/>
    </location>
</feature>
<feature type="coiled-coil region" evidence="5">
    <location>
        <begin position="453"/>
        <end position="529"/>
    </location>
</feature>
<evidence type="ECO:0000313" key="9">
    <source>
        <dbReference type="EMBL" id="ODV91197.1"/>
    </source>
</evidence>
<dbReference type="GO" id="GO:0005737">
    <property type="term" value="C:cytoplasm"/>
    <property type="evidence" value="ECO:0007669"/>
    <property type="project" value="TreeGrafter"/>
</dbReference>
<dbReference type="InterPro" id="IPR047243">
    <property type="entry name" value="RING-H2_BRAP2"/>
</dbReference>
<dbReference type="PROSITE" id="PS50089">
    <property type="entry name" value="ZF_RING_2"/>
    <property type="match status" value="1"/>
</dbReference>
<sequence length="564" mass="64013">MPYLYDLVLDLRCTKELDSYCELIWSSGDIFADSTARKRECKANSVVADIDNDYRFAEVRITVINMSEYNTNERVCAKYLGDGVIRLFKSNSKIDDRATKTNQSNLVAKKCVIVAILAVPSYMSMQDFFGFIGEETAKNIVHTRIIRTESNSRYMGILKFRNHDTASKFQAEYNGKLFNSMEPENCHVVFVRNILWGDKSYIAKDSCPLDTIGGNSSKTKTGPLAKSAPPPPMPALTELPTCPVCLDRMDTTQTGLLTIICRHTFHCQCLTKWEDGSCPVCRYSQKDDMANSNPLECAVCKMTENLWMCLICGNVGCGRYDHKHAFDHFTITGHGYSMDLNSQRIWDYASDCYVHRLIQTQEDGKLVELPDQDNGGPSNADNATLTTSSDKLDAVDREYSNLIQMQLESQRMYYEQQLHASADKTAKASAEARKAKGQLFEVTKQLTESQNCNEKNVETINHLENECRALKERIVFLEDKLKTLDENYKDESSINKAISANFESLQREKIRQDEKIEDLEDQIRDLMLHFEMAAKLHANPEIANASMSTSQPQTKTKQKKGTKR</sequence>
<dbReference type="Pfam" id="PF13639">
    <property type="entry name" value="zf-RING_2"/>
    <property type="match status" value="1"/>
</dbReference>
<dbReference type="SMART" id="SM00184">
    <property type="entry name" value="RING"/>
    <property type="match status" value="1"/>
</dbReference>
<evidence type="ECO:0000256" key="4">
    <source>
        <dbReference type="PROSITE-ProRule" id="PRU00502"/>
    </source>
</evidence>
<keyword evidence="1" id="KW-0479">Metal-binding</keyword>
<dbReference type="GO" id="GO:0007265">
    <property type="term" value="P:Ras protein signal transduction"/>
    <property type="evidence" value="ECO:0007669"/>
    <property type="project" value="TreeGrafter"/>
</dbReference>
<dbReference type="GO" id="GO:0008270">
    <property type="term" value="F:zinc ion binding"/>
    <property type="evidence" value="ECO:0007669"/>
    <property type="project" value="UniProtKB-KW"/>
</dbReference>
<accession>A0A1E4THL1</accession>
<dbReference type="CDD" id="cd16457">
    <property type="entry name" value="RING-H2_BRAP2"/>
    <property type="match status" value="1"/>
</dbReference>
<keyword evidence="10" id="KW-1185">Reference proteome</keyword>
<feature type="region of interest" description="Disordered" evidence="6">
    <location>
        <begin position="539"/>
        <end position="564"/>
    </location>
</feature>
<dbReference type="PROSITE" id="PS50271">
    <property type="entry name" value="ZF_UBP"/>
    <property type="match status" value="1"/>
</dbReference>
<dbReference type="AlphaFoldDB" id="A0A1E4THL1"/>
<dbReference type="InterPro" id="IPR001841">
    <property type="entry name" value="Znf_RING"/>
</dbReference>
<dbReference type="GO" id="GO:0016567">
    <property type="term" value="P:protein ubiquitination"/>
    <property type="evidence" value="ECO:0007669"/>
    <property type="project" value="TreeGrafter"/>
</dbReference>
<name>A0A1E4THL1_9ASCO</name>
<protein>
    <recommendedName>
        <fullName evidence="11">BRCA1-associated protein</fullName>
    </recommendedName>
</protein>
<dbReference type="Pfam" id="PF07576">
    <property type="entry name" value="BRAP2"/>
    <property type="match status" value="1"/>
</dbReference>
<dbReference type="Gene3D" id="3.30.40.10">
    <property type="entry name" value="Zinc/RING finger domain, C3HC4 (zinc finger)"/>
    <property type="match status" value="2"/>
</dbReference>
<proteinExistence type="predicted"/>
<dbReference type="PANTHER" id="PTHR24007">
    <property type="entry name" value="BRCA1-ASSOCIATED PROTEIN"/>
    <property type="match status" value="1"/>
</dbReference>
<dbReference type="InterPro" id="IPR011422">
    <property type="entry name" value="BRAP2/ETP1_RRM"/>
</dbReference>
<evidence type="ECO:0000313" key="10">
    <source>
        <dbReference type="Proteomes" id="UP000095023"/>
    </source>
</evidence>
<feature type="domain" description="RING-type" evidence="7">
    <location>
        <begin position="242"/>
        <end position="282"/>
    </location>
</feature>
<dbReference type="Pfam" id="PF02148">
    <property type="entry name" value="zf-UBP"/>
    <property type="match status" value="1"/>
</dbReference>
<feature type="domain" description="UBP-type" evidence="8">
    <location>
        <begin position="279"/>
        <end position="373"/>
    </location>
</feature>
<dbReference type="InterPro" id="IPR013083">
    <property type="entry name" value="Znf_RING/FYVE/PHD"/>
</dbReference>
<evidence type="ECO:0008006" key="11">
    <source>
        <dbReference type="Google" id="ProtNLM"/>
    </source>
</evidence>
<dbReference type="SUPFAM" id="SSF57850">
    <property type="entry name" value="RING/U-box"/>
    <property type="match status" value="2"/>
</dbReference>